<dbReference type="Proteomes" id="UP001060085">
    <property type="component" value="Linkage Group LG08"/>
</dbReference>
<proteinExistence type="predicted"/>
<comment type="caution">
    <text evidence="1">The sequence shown here is derived from an EMBL/GenBank/DDBJ whole genome shotgun (WGS) entry which is preliminary data.</text>
</comment>
<protein>
    <submittedName>
        <fullName evidence="1">Uncharacterized protein</fullName>
    </submittedName>
</protein>
<evidence type="ECO:0000313" key="2">
    <source>
        <dbReference type="Proteomes" id="UP001060085"/>
    </source>
</evidence>
<reference evidence="2" key="1">
    <citation type="journal article" date="2023" name="Nat. Plants">
        <title>Single-cell RNA sequencing provides a high-resolution roadmap for understanding the multicellular compartmentation of specialized metabolism.</title>
        <authorList>
            <person name="Sun S."/>
            <person name="Shen X."/>
            <person name="Li Y."/>
            <person name="Li Y."/>
            <person name="Wang S."/>
            <person name="Li R."/>
            <person name="Zhang H."/>
            <person name="Shen G."/>
            <person name="Guo B."/>
            <person name="Wei J."/>
            <person name="Xu J."/>
            <person name="St-Pierre B."/>
            <person name="Chen S."/>
            <person name="Sun C."/>
        </authorList>
    </citation>
    <scope>NUCLEOTIDE SEQUENCE [LARGE SCALE GENOMIC DNA]</scope>
</reference>
<sequence>MKEKPERFQMNKPRHFRSGSPEITVDFTIIDLASSGRQSESPEKMIEKQKGTLESPSEFWEKPHKSKRSSLSQFSTSRNELCEPVRLEVDKAPVEGQRAAQRRQEISENTKPTKRWRREKRE</sequence>
<accession>A0ACB9ZS83</accession>
<evidence type="ECO:0000313" key="1">
    <source>
        <dbReference type="EMBL" id="KAI5650293.1"/>
    </source>
</evidence>
<dbReference type="EMBL" id="CM044708">
    <property type="protein sequence ID" value="KAI5650293.1"/>
    <property type="molecule type" value="Genomic_DNA"/>
</dbReference>
<name>A0ACB9ZS83_CATRO</name>
<keyword evidence="2" id="KW-1185">Reference proteome</keyword>
<organism evidence="1 2">
    <name type="scientific">Catharanthus roseus</name>
    <name type="common">Madagascar periwinkle</name>
    <name type="synonym">Vinca rosea</name>
    <dbReference type="NCBI Taxonomy" id="4058"/>
    <lineage>
        <taxon>Eukaryota</taxon>
        <taxon>Viridiplantae</taxon>
        <taxon>Streptophyta</taxon>
        <taxon>Embryophyta</taxon>
        <taxon>Tracheophyta</taxon>
        <taxon>Spermatophyta</taxon>
        <taxon>Magnoliopsida</taxon>
        <taxon>eudicotyledons</taxon>
        <taxon>Gunneridae</taxon>
        <taxon>Pentapetalae</taxon>
        <taxon>asterids</taxon>
        <taxon>lamiids</taxon>
        <taxon>Gentianales</taxon>
        <taxon>Apocynaceae</taxon>
        <taxon>Rauvolfioideae</taxon>
        <taxon>Vinceae</taxon>
        <taxon>Catharanthinae</taxon>
        <taxon>Catharanthus</taxon>
    </lineage>
</organism>
<gene>
    <name evidence="1" type="ORF">M9H77_36298</name>
</gene>